<dbReference type="OrthoDB" id="9554386at2"/>
<evidence type="ECO:0000313" key="2">
    <source>
        <dbReference type="Proteomes" id="UP000254260"/>
    </source>
</evidence>
<sequence length="68" mass="7287">MKKLSTGQPSTLGSYLANAKAVFGEDSPAVEYLQNKVNESHNGELEEVIADEGQMVMLLGQIHLGVAQ</sequence>
<gene>
    <name evidence="1" type="ORF">NCTC10899_05068</name>
</gene>
<evidence type="ECO:0000313" key="1">
    <source>
        <dbReference type="EMBL" id="SUE95827.1"/>
    </source>
</evidence>
<name>A0A379PM29_ECTME</name>
<organism evidence="1 2">
    <name type="scientific">Ectopseudomonas mendocina</name>
    <name type="common">Pseudomonas mendocina</name>
    <dbReference type="NCBI Taxonomy" id="300"/>
    <lineage>
        <taxon>Bacteria</taxon>
        <taxon>Pseudomonadati</taxon>
        <taxon>Pseudomonadota</taxon>
        <taxon>Gammaproteobacteria</taxon>
        <taxon>Pseudomonadales</taxon>
        <taxon>Pseudomonadaceae</taxon>
        <taxon>Ectopseudomonas</taxon>
    </lineage>
</organism>
<dbReference type="RefSeq" id="WP_115292686.1">
    <property type="nucleotide sequence ID" value="NZ_UGUU01000002.1"/>
</dbReference>
<dbReference type="EMBL" id="UGUU01000002">
    <property type="protein sequence ID" value="SUE95827.1"/>
    <property type="molecule type" value="Genomic_DNA"/>
</dbReference>
<accession>A0A379PM29</accession>
<reference evidence="1 2" key="1">
    <citation type="submission" date="2018-06" db="EMBL/GenBank/DDBJ databases">
        <authorList>
            <consortium name="Pathogen Informatics"/>
            <person name="Doyle S."/>
        </authorList>
    </citation>
    <scope>NUCLEOTIDE SEQUENCE [LARGE SCALE GENOMIC DNA]</scope>
    <source>
        <strain evidence="1 2">NCTC10899</strain>
    </source>
</reference>
<protein>
    <submittedName>
        <fullName evidence="1">Uncharacterized protein</fullName>
    </submittedName>
</protein>
<dbReference type="Proteomes" id="UP000254260">
    <property type="component" value="Unassembled WGS sequence"/>
</dbReference>
<proteinExistence type="predicted"/>
<dbReference type="AlphaFoldDB" id="A0A379PM29"/>